<dbReference type="Gene3D" id="3.30.9.10">
    <property type="entry name" value="D-Amino Acid Oxidase, subunit A, domain 2"/>
    <property type="match status" value="1"/>
</dbReference>
<gene>
    <name evidence="9" type="ORF">SAMN02746009_02934</name>
</gene>
<dbReference type="InterPro" id="IPR031656">
    <property type="entry name" value="DAO_C"/>
</dbReference>
<reference evidence="10" key="1">
    <citation type="submission" date="2016-11" db="EMBL/GenBank/DDBJ databases">
        <authorList>
            <person name="Varghese N."/>
            <person name="Submissions S."/>
        </authorList>
    </citation>
    <scope>NUCLEOTIDE SEQUENCE [LARGE SCALE GENOMIC DNA]</scope>
    <source>
        <strain evidence="10">DSM 18569</strain>
    </source>
</reference>
<dbReference type="GO" id="GO:0046168">
    <property type="term" value="P:glycerol-3-phosphate catabolic process"/>
    <property type="evidence" value="ECO:0007669"/>
    <property type="project" value="TreeGrafter"/>
</dbReference>
<sequence>MHQNPPEFLFQRSTLLQQLTEQPVWDVLVIGGGATGLGVALDAISRGYKTLLLEQVDFAKGTSSRSTKLIHGGVRYLAQGDVGLVWEALYERGLLLQNAPHLVRNQNFIIPSYSWWGGPFYTFGLKLYDALAGKLSLGPSVHLSKAETLRRLSNIKPAGLRGGVLYHDGQFDDARLAINLAQTAIERGGTLLNHLPVTGLLKDADGQLRGVKATDAETGITYEVRAKAVINATGVFVDDILQLDQPDAPNLVRPSQGVHIVVDRSFLPGEDALMIPKTEDGRVLFAVPWHGRVVLGTTDTPLPAHSQEPLALDEEIEFILRTAGQYLTRTPKRRDALSIFAGLRPLAAPQHGSEKTREISRSHKLLVSASGLITITGGKWTTYRRMGQDTIDKAIALGKLPPATSQTATMPIHGAQPTPDRSSHLYVYGTDLPALQQLITDEPALGEKLDAALEFVLAEVVWAVRYEMARTVEDVLARRVRVLFLDARAAIRMAPTVAALLAQELGHDAQWQQQQVADFARLARNYLP</sequence>
<dbReference type="Pfam" id="PF16901">
    <property type="entry name" value="DAO_C"/>
    <property type="match status" value="1"/>
</dbReference>
<dbReference type="EMBL" id="FRAS01000016">
    <property type="protein sequence ID" value="SHL54952.1"/>
    <property type="molecule type" value="Genomic_DNA"/>
</dbReference>
<evidence type="ECO:0000259" key="8">
    <source>
        <dbReference type="Pfam" id="PF16901"/>
    </source>
</evidence>
<evidence type="ECO:0000256" key="5">
    <source>
        <dbReference type="ARBA" id="ARBA00022827"/>
    </source>
</evidence>
<keyword evidence="10" id="KW-1185">Reference proteome</keyword>
<keyword evidence="3" id="KW-0285">Flavoprotein</keyword>
<dbReference type="Gene3D" id="3.50.50.60">
    <property type="entry name" value="FAD/NAD(P)-binding domain"/>
    <property type="match status" value="1"/>
</dbReference>
<evidence type="ECO:0000256" key="3">
    <source>
        <dbReference type="ARBA" id="ARBA00022630"/>
    </source>
</evidence>
<dbReference type="InterPro" id="IPR038299">
    <property type="entry name" value="DAO_C_sf"/>
</dbReference>
<dbReference type="STRING" id="1121959.SAMN02746009_02934"/>
<keyword evidence="4" id="KW-0319">Glycerol metabolism</keyword>
<keyword evidence="6" id="KW-0560">Oxidoreductase</keyword>
<dbReference type="PANTHER" id="PTHR11985">
    <property type="entry name" value="GLYCEROL-3-PHOSPHATE DEHYDROGENASE"/>
    <property type="match status" value="1"/>
</dbReference>
<evidence type="ECO:0000313" key="10">
    <source>
        <dbReference type="Proteomes" id="UP000183947"/>
    </source>
</evidence>
<organism evidence="9 10">
    <name type="scientific">Hymenobacter psychrotolerans DSM 18569</name>
    <dbReference type="NCBI Taxonomy" id="1121959"/>
    <lineage>
        <taxon>Bacteria</taxon>
        <taxon>Pseudomonadati</taxon>
        <taxon>Bacteroidota</taxon>
        <taxon>Cytophagia</taxon>
        <taxon>Cytophagales</taxon>
        <taxon>Hymenobacteraceae</taxon>
        <taxon>Hymenobacter</taxon>
    </lineage>
</organism>
<name>A0A1M7BIY1_9BACT</name>
<evidence type="ECO:0000256" key="1">
    <source>
        <dbReference type="ARBA" id="ARBA00001974"/>
    </source>
</evidence>
<dbReference type="InterPro" id="IPR000447">
    <property type="entry name" value="G3P_DH_FAD-dep"/>
</dbReference>
<dbReference type="AlphaFoldDB" id="A0A1M7BIY1"/>
<dbReference type="GO" id="GO:0004368">
    <property type="term" value="F:glycerol-3-phosphate dehydrogenase (quinone) activity"/>
    <property type="evidence" value="ECO:0007669"/>
    <property type="project" value="InterPro"/>
</dbReference>
<dbReference type="PRINTS" id="PR01001">
    <property type="entry name" value="FADG3PDH"/>
</dbReference>
<proteinExistence type="inferred from homology"/>
<comment type="cofactor">
    <cofactor evidence="1">
        <name>FAD</name>
        <dbReference type="ChEBI" id="CHEBI:57692"/>
    </cofactor>
</comment>
<evidence type="ECO:0000313" key="9">
    <source>
        <dbReference type="EMBL" id="SHL54952.1"/>
    </source>
</evidence>
<dbReference type="Proteomes" id="UP000183947">
    <property type="component" value="Unassembled WGS sequence"/>
</dbReference>
<protein>
    <submittedName>
        <fullName evidence="9">Glycerol-3-phosphate dehydrogenase</fullName>
    </submittedName>
</protein>
<keyword evidence="5" id="KW-0274">FAD</keyword>
<evidence type="ECO:0000256" key="4">
    <source>
        <dbReference type="ARBA" id="ARBA00022798"/>
    </source>
</evidence>
<evidence type="ECO:0000256" key="6">
    <source>
        <dbReference type="ARBA" id="ARBA00023002"/>
    </source>
</evidence>
<dbReference type="OrthoDB" id="9766796at2"/>
<feature type="domain" description="FAD dependent oxidoreductase" evidence="7">
    <location>
        <begin position="26"/>
        <end position="383"/>
    </location>
</feature>
<comment type="similarity">
    <text evidence="2">Belongs to the FAD-dependent glycerol-3-phosphate dehydrogenase family.</text>
</comment>
<feature type="domain" description="Alpha-glycerophosphate oxidase C-terminal" evidence="8">
    <location>
        <begin position="416"/>
        <end position="510"/>
    </location>
</feature>
<evidence type="ECO:0000259" key="7">
    <source>
        <dbReference type="Pfam" id="PF01266"/>
    </source>
</evidence>
<dbReference type="Gene3D" id="1.10.8.870">
    <property type="entry name" value="Alpha-glycerophosphate oxidase, cap domain"/>
    <property type="match status" value="1"/>
</dbReference>
<dbReference type="RefSeq" id="WP_073286568.1">
    <property type="nucleotide sequence ID" value="NZ_FRAS01000016.1"/>
</dbReference>
<dbReference type="InterPro" id="IPR036188">
    <property type="entry name" value="FAD/NAD-bd_sf"/>
</dbReference>
<dbReference type="SUPFAM" id="SSF51905">
    <property type="entry name" value="FAD/NAD(P)-binding domain"/>
    <property type="match status" value="1"/>
</dbReference>
<dbReference type="PANTHER" id="PTHR11985:SF35">
    <property type="entry name" value="ANAEROBIC GLYCEROL-3-PHOSPHATE DEHYDROGENASE SUBUNIT A"/>
    <property type="match status" value="1"/>
</dbReference>
<dbReference type="GO" id="GO:0006071">
    <property type="term" value="P:glycerol metabolic process"/>
    <property type="evidence" value="ECO:0007669"/>
    <property type="project" value="UniProtKB-KW"/>
</dbReference>
<evidence type="ECO:0000256" key="2">
    <source>
        <dbReference type="ARBA" id="ARBA00007330"/>
    </source>
</evidence>
<dbReference type="Pfam" id="PF01266">
    <property type="entry name" value="DAO"/>
    <property type="match status" value="1"/>
</dbReference>
<accession>A0A1M7BIY1</accession>
<dbReference type="InterPro" id="IPR006076">
    <property type="entry name" value="FAD-dep_OxRdtase"/>
</dbReference>
<dbReference type="SUPFAM" id="SSF54373">
    <property type="entry name" value="FAD-linked reductases, C-terminal domain"/>
    <property type="match status" value="1"/>
</dbReference>